<dbReference type="OrthoDB" id="333486at2759"/>
<evidence type="ECO:0000256" key="3">
    <source>
        <dbReference type="ARBA" id="ARBA00022485"/>
    </source>
</evidence>
<dbReference type="FunFam" id="2.60.300.12:FF:000001">
    <property type="entry name" value="Iron-binding protein IscA"/>
    <property type="match status" value="1"/>
</dbReference>
<dbReference type="GO" id="GO:0005739">
    <property type="term" value="C:mitochondrion"/>
    <property type="evidence" value="ECO:0000318"/>
    <property type="project" value="GO_Central"/>
</dbReference>
<reference evidence="5 6" key="1">
    <citation type="journal article" date="2006" name="Nature">
        <title>Global trends of whole-genome duplications revealed by the ciliate Paramecium tetraurelia.</title>
        <authorList>
            <consortium name="Genoscope"/>
            <person name="Aury J.-M."/>
            <person name="Jaillon O."/>
            <person name="Duret L."/>
            <person name="Noel B."/>
            <person name="Jubin C."/>
            <person name="Porcel B.M."/>
            <person name="Segurens B."/>
            <person name="Daubin V."/>
            <person name="Anthouard V."/>
            <person name="Aiach N."/>
            <person name="Arnaiz O."/>
            <person name="Billaut A."/>
            <person name="Beisson J."/>
            <person name="Blanc I."/>
            <person name="Bouhouche K."/>
            <person name="Camara F."/>
            <person name="Duharcourt S."/>
            <person name="Guigo R."/>
            <person name="Gogendeau D."/>
            <person name="Katinka M."/>
            <person name="Keller A.-M."/>
            <person name="Kissmehl R."/>
            <person name="Klotz C."/>
            <person name="Koll F."/>
            <person name="Le Moue A."/>
            <person name="Lepere C."/>
            <person name="Malinsky S."/>
            <person name="Nowacki M."/>
            <person name="Nowak J.K."/>
            <person name="Plattner H."/>
            <person name="Poulain J."/>
            <person name="Ruiz F."/>
            <person name="Serrano V."/>
            <person name="Zagulski M."/>
            <person name="Dessen P."/>
            <person name="Betermier M."/>
            <person name="Weissenbach J."/>
            <person name="Scarpelli C."/>
            <person name="Schachter V."/>
            <person name="Sperling L."/>
            <person name="Meyer E."/>
            <person name="Cohen J."/>
            <person name="Wincker P."/>
        </authorList>
    </citation>
    <scope>NUCLEOTIDE SEQUENCE [LARGE SCALE GENOMIC DNA]</scope>
    <source>
        <strain evidence="5 6">Stock d4-2</strain>
    </source>
</reference>
<dbReference type="KEGG" id="ptm:GSPATT00007053001"/>
<dbReference type="AlphaFoldDB" id="A0CDH5"/>
<dbReference type="PANTHER" id="PTHR10072:SF41">
    <property type="entry name" value="IRON-SULFUR CLUSTER ASSEMBLY 1 HOMOLOG, MITOCHONDRIAL"/>
    <property type="match status" value="1"/>
</dbReference>
<accession>A0CDH5</accession>
<sequence>MIKFYMSTISKLRPKRNLITISDKAAERLTELMKLQNNPAIDAVKIGVRKRGCNGLTYTMNYCSEPEKLDEVVESKGVKVVVDSKAVMVLVGTEMDYVEDDIKSEFVFKNPNQKGQCGCGESFHI</sequence>
<keyword evidence="3" id="KW-0408">Iron</keyword>
<dbReference type="InterPro" id="IPR035903">
    <property type="entry name" value="HesB-like_dom_sf"/>
</dbReference>
<dbReference type="InterPro" id="IPR000361">
    <property type="entry name" value="ATAP_core_dom"/>
</dbReference>
<evidence type="ECO:0000259" key="4">
    <source>
        <dbReference type="Pfam" id="PF01521"/>
    </source>
</evidence>
<dbReference type="EMBL" id="CT868063">
    <property type="protein sequence ID" value="CAK68842.1"/>
    <property type="molecule type" value="Genomic_DNA"/>
</dbReference>
<dbReference type="GO" id="GO:0051539">
    <property type="term" value="F:4 iron, 4 sulfur cluster binding"/>
    <property type="evidence" value="ECO:0007669"/>
    <property type="project" value="UniProtKB-KW"/>
</dbReference>
<dbReference type="Proteomes" id="UP000000600">
    <property type="component" value="Unassembled WGS sequence"/>
</dbReference>
<comment type="similarity">
    <text evidence="2">Belongs to the HesB/IscA family.</text>
</comment>
<dbReference type="GO" id="GO:0051604">
    <property type="term" value="P:protein maturation"/>
    <property type="evidence" value="ECO:0000318"/>
    <property type="project" value="GO_Central"/>
</dbReference>
<name>A0CDH5_PARTE</name>
<keyword evidence="3" id="KW-0411">Iron-sulfur</keyword>
<dbReference type="GO" id="GO:0016226">
    <property type="term" value="P:iron-sulfur cluster assembly"/>
    <property type="evidence" value="ECO:0000318"/>
    <property type="project" value="GO_Central"/>
</dbReference>
<dbReference type="OMA" id="LYIYGMQ"/>
<dbReference type="NCBIfam" id="TIGR00049">
    <property type="entry name" value="iron-sulfur cluster assembly accessory protein"/>
    <property type="match status" value="1"/>
</dbReference>
<protein>
    <recommendedName>
        <fullName evidence="4">Core domain-containing protein</fullName>
    </recommendedName>
</protein>
<dbReference type="GO" id="GO:0051537">
    <property type="term" value="F:2 iron, 2 sulfur cluster binding"/>
    <property type="evidence" value="ECO:0000318"/>
    <property type="project" value="GO_Central"/>
</dbReference>
<feature type="domain" description="Core" evidence="4">
    <location>
        <begin position="19"/>
        <end position="121"/>
    </location>
</feature>
<dbReference type="GO" id="GO:0005737">
    <property type="term" value="C:cytoplasm"/>
    <property type="evidence" value="ECO:0000318"/>
    <property type="project" value="GO_Central"/>
</dbReference>
<gene>
    <name evidence="5" type="ORF">GSPATT00007053001</name>
</gene>
<dbReference type="RefSeq" id="XP_001436239.1">
    <property type="nucleotide sequence ID" value="XM_001436202.1"/>
</dbReference>
<dbReference type="eggNOG" id="KOG1120">
    <property type="taxonomic scope" value="Eukaryota"/>
</dbReference>
<keyword evidence="6" id="KW-1185">Reference proteome</keyword>
<dbReference type="Gene3D" id="2.60.300.12">
    <property type="entry name" value="HesB-like domain"/>
    <property type="match status" value="1"/>
</dbReference>
<dbReference type="GeneID" id="5022024"/>
<dbReference type="InParanoid" id="A0CDH5"/>
<evidence type="ECO:0000256" key="1">
    <source>
        <dbReference type="ARBA" id="ARBA00005151"/>
    </source>
</evidence>
<dbReference type="PANTHER" id="PTHR10072">
    <property type="entry name" value="IRON-SULFUR CLUSTER ASSEMBLY PROTEIN"/>
    <property type="match status" value="1"/>
</dbReference>
<comment type="pathway">
    <text evidence="1">Cofactor biosynthesis; iron-sulfur cluster biosynthesis.</text>
</comment>
<dbReference type="PROSITE" id="PS01152">
    <property type="entry name" value="HESB"/>
    <property type="match status" value="1"/>
</dbReference>
<proteinExistence type="inferred from homology"/>
<dbReference type="Pfam" id="PF01521">
    <property type="entry name" value="Fe-S_biosyn"/>
    <property type="match status" value="1"/>
</dbReference>
<dbReference type="InterPro" id="IPR017870">
    <property type="entry name" value="FeS_cluster_insertion_CS"/>
</dbReference>
<evidence type="ECO:0000313" key="6">
    <source>
        <dbReference type="Proteomes" id="UP000000600"/>
    </source>
</evidence>
<dbReference type="InterPro" id="IPR016092">
    <property type="entry name" value="ATAP"/>
</dbReference>
<dbReference type="FunCoup" id="A0CDH5">
    <property type="interactions" value="64"/>
</dbReference>
<dbReference type="SUPFAM" id="SSF89360">
    <property type="entry name" value="HesB-like domain"/>
    <property type="match status" value="1"/>
</dbReference>
<keyword evidence="3" id="KW-0479">Metal-binding</keyword>
<dbReference type="HOGENOM" id="CLU_069054_4_0_1"/>
<keyword evidence="3" id="KW-0004">4Fe-4S</keyword>
<dbReference type="STRING" id="5888.A0CDH5"/>
<evidence type="ECO:0000313" key="5">
    <source>
        <dbReference type="EMBL" id="CAK68842.1"/>
    </source>
</evidence>
<evidence type="ECO:0000256" key="2">
    <source>
        <dbReference type="ARBA" id="ARBA00006718"/>
    </source>
</evidence>
<dbReference type="InterPro" id="IPR050322">
    <property type="entry name" value="Fe-S_cluster_asmbl/transfer"/>
</dbReference>
<organism evidence="5 6">
    <name type="scientific">Paramecium tetraurelia</name>
    <dbReference type="NCBI Taxonomy" id="5888"/>
    <lineage>
        <taxon>Eukaryota</taxon>
        <taxon>Sar</taxon>
        <taxon>Alveolata</taxon>
        <taxon>Ciliophora</taxon>
        <taxon>Intramacronucleata</taxon>
        <taxon>Oligohymenophorea</taxon>
        <taxon>Peniculida</taxon>
        <taxon>Parameciidae</taxon>
        <taxon>Paramecium</taxon>
    </lineage>
</organism>